<keyword evidence="4 7" id="KW-1133">Transmembrane helix</keyword>
<feature type="transmembrane region" description="Helical" evidence="7">
    <location>
        <begin position="6"/>
        <end position="28"/>
    </location>
</feature>
<dbReference type="Proteomes" id="UP001500236">
    <property type="component" value="Unassembled WGS sequence"/>
</dbReference>
<evidence type="ECO:0000256" key="4">
    <source>
        <dbReference type="ARBA" id="ARBA00022989"/>
    </source>
</evidence>
<gene>
    <name evidence="8" type="ORF">GCM10010529_27180</name>
</gene>
<accession>A0ABP6M2T6</accession>
<evidence type="ECO:0000256" key="2">
    <source>
        <dbReference type="ARBA" id="ARBA00022475"/>
    </source>
</evidence>
<evidence type="ECO:0000256" key="1">
    <source>
        <dbReference type="ARBA" id="ARBA00004651"/>
    </source>
</evidence>
<dbReference type="InterPro" id="IPR001123">
    <property type="entry name" value="LeuE-type"/>
</dbReference>
<dbReference type="Pfam" id="PF01810">
    <property type="entry name" value="LysE"/>
    <property type="match status" value="1"/>
</dbReference>
<keyword evidence="5 7" id="KW-0472">Membrane</keyword>
<evidence type="ECO:0000256" key="6">
    <source>
        <dbReference type="SAM" id="MobiDB-lite"/>
    </source>
</evidence>
<comment type="caution">
    <text evidence="8">The sequence shown here is derived from an EMBL/GenBank/DDBJ whole genome shotgun (WGS) entry which is preliminary data.</text>
</comment>
<feature type="compositionally biased region" description="Basic and acidic residues" evidence="6">
    <location>
        <begin position="116"/>
        <end position="126"/>
    </location>
</feature>
<proteinExistence type="predicted"/>
<dbReference type="RefSeq" id="WP_344683286.1">
    <property type="nucleotide sequence ID" value="NZ_BAAAVT010000020.1"/>
</dbReference>
<dbReference type="EMBL" id="BAAAVT010000020">
    <property type="protein sequence ID" value="GAA3073818.1"/>
    <property type="molecule type" value="Genomic_DNA"/>
</dbReference>
<comment type="subcellular location">
    <subcellularLocation>
        <location evidence="1">Cell membrane</location>
        <topology evidence="1">Multi-pass membrane protein</topology>
    </subcellularLocation>
</comment>
<dbReference type="PANTHER" id="PTHR30086">
    <property type="entry name" value="ARGININE EXPORTER PROTEIN ARGO"/>
    <property type="match status" value="1"/>
</dbReference>
<feature type="region of interest" description="Disordered" evidence="6">
    <location>
        <begin position="106"/>
        <end position="126"/>
    </location>
</feature>
<evidence type="ECO:0000256" key="7">
    <source>
        <dbReference type="SAM" id="Phobius"/>
    </source>
</evidence>
<protein>
    <submittedName>
        <fullName evidence="8">LysE family translocator</fullName>
    </submittedName>
</protein>
<dbReference type="PANTHER" id="PTHR30086:SF20">
    <property type="entry name" value="ARGININE EXPORTER PROTEIN ARGO-RELATED"/>
    <property type="match status" value="1"/>
</dbReference>
<feature type="transmembrane region" description="Helical" evidence="7">
    <location>
        <begin position="219"/>
        <end position="241"/>
    </location>
</feature>
<keyword evidence="2" id="KW-1003">Cell membrane</keyword>
<evidence type="ECO:0000256" key="5">
    <source>
        <dbReference type="ARBA" id="ARBA00023136"/>
    </source>
</evidence>
<reference evidence="9" key="1">
    <citation type="journal article" date="2019" name="Int. J. Syst. Evol. Microbiol.">
        <title>The Global Catalogue of Microorganisms (GCM) 10K type strain sequencing project: providing services to taxonomists for standard genome sequencing and annotation.</title>
        <authorList>
            <consortium name="The Broad Institute Genomics Platform"/>
            <consortium name="The Broad Institute Genome Sequencing Center for Infectious Disease"/>
            <person name="Wu L."/>
            <person name="Ma J."/>
        </authorList>
    </citation>
    <scope>NUCLEOTIDE SEQUENCE [LARGE SCALE GENOMIC DNA]</scope>
    <source>
        <strain evidence="9">JCM 14309</strain>
    </source>
</reference>
<keyword evidence="9" id="KW-1185">Reference proteome</keyword>
<feature type="transmembrane region" description="Helical" evidence="7">
    <location>
        <begin position="150"/>
        <end position="173"/>
    </location>
</feature>
<sequence length="248" mass="25099">MTLSSYLAFLGVAAILAVTPGPDTFLALRYAMAGRRPGLLAATGSSVAIFAWAALAAAGVAAALRSSTTAYYGLTLLGGTYLIIVGARALHAARAARASLSATSAPVTPATHAHGPRADAEPARTDDDAAVGPSGAVAVAAPPRIRNRTALLAGVTTCLTNPKTGLFFIALFPQFTSAEMSVPQVTFALGGTVALCIFLYLIAVVVLADAARRWLARPAVTHGIQAISGAVLGGLGVYMVATALPQLM</sequence>
<evidence type="ECO:0000256" key="3">
    <source>
        <dbReference type="ARBA" id="ARBA00022692"/>
    </source>
</evidence>
<organism evidence="8 9">
    <name type="scientific">Nesterenkonia aethiopica</name>
    <dbReference type="NCBI Taxonomy" id="269144"/>
    <lineage>
        <taxon>Bacteria</taxon>
        <taxon>Bacillati</taxon>
        <taxon>Actinomycetota</taxon>
        <taxon>Actinomycetes</taxon>
        <taxon>Micrococcales</taxon>
        <taxon>Micrococcaceae</taxon>
        <taxon>Nesterenkonia</taxon>
    </lineage>
</organism>
<evidence type="ECO:0000313" key="9">
    <source>
        <dbReference type="Proteomes" id="UP001500236"/>
    </source>
</evidence>
<keyword evidence="3 7" id="KW-0812">Transmembrane</keyword>
<feature type="transmembrane region" description="Helical" evidence="7">
    <location>
        <begin position="185"/>
        <end position="207"/>
    </location>
</feature>
<feature type="transmembrane region" description="Helical" evidence="7">
    <location>
        <begin position="40"/>
        <end position="64"/>
    </location>
</feature>
<feature type="transmembrane region" description="Helical" evidence="7">
    <location>
        <begin position="70"/>
        <end position="90"/>
    </location>
</feature>
<name>A0ABP6M2T6_9MICC</name>
<evidence type="ECO:0000313" key="8">
    <source>
        <dbReference type="EMBL" id="GAA3073818.1"/>
    </source>
</evidence>